<dbReference type="GO" id="GO:0061630">
    <property type="term" value="F:ubiquitin protein ligase activity"/>
    <property type="evidence" value="ECO:0007669"/>
    <property type="project" value="UniProtKB-EC"/>
</dbReference>
<dbReference type="Gene3D" id="3.30.40.10">
    <property type="entry name" value="Zinc/RING finger domain, C3HC4 (zinc finger)"/>
    <property type="match status" value="1"/>
</dbReference>
<dbReference type="Pfam" id="PF13456">
    <property type="entry name" value="RVT_3"/>
    <property type="match status" value="1"/>
</dbReference>
<keyword evidence="7" id="KW-0479">Metal-binding</keyword>
<accession>A0AAQ3QD59</accession>
<dbReference type="Proteomes" id="UP001327560">
    <property type="component" value="Chromosome 4"/>
</dbReference>
<feature type="domain" description="RING-type" evidence="13">
    <location>
        <begin position="319"/>
        <end position="365"/>
    </location>
</feature>
<evidence type="ECO:0000256" key="8">
    <source>
        <dbReference type="ARBA" id="ARBA00022737"/>
    </source>
</evidence>
<protein>
    <recommendedName>
        <fullName evidence="5">RBR-type E3 ubiquitin transferase</fullName>
        <ecNumber evidence="5">2.3.2.31</ecNumber>
    </recommendedName>
</protein>
<evidence type="ECO:0000256" key="7">
    <source>
        <dbReference type="ARBA" id="ARBA00022723"/>
    </source>
</evidence>
<dbReference type="PROSITE" id="PS51873">
    <property type="entry name" value="TRIAD"/>
    <property type="match status" value="1"/>
</dbReference>
<dbReference type="InterPro" id="IPR001841">
    <property type="entry name" value="Znf_RING"/>
</dbReference>
<dbReference type="Gene3D" id="1.20.120.1750">
    <property type="match status" value="1"/>
</dbReference>
<evidence type="ECO:0000313" key="16">
    <source>
        <dbReference type="Proteomes" id="UP001327560"/>
    </source>
</evidence>
<dbReference type="SMART" id="SM00647">
    <property type="entry name" value="IBR"/>
    <property type="match status" value="2"/>
</dbReference>
<dbReference type="GO" id="GO:0016567">
    <property type="term" value="P:protein ubiquitination"/>
    <property type="evidence" value="ECO:0007669"/>
    <property type="project" value="InterPro"/>
</dbReference>
<evidence type="ECO:0000256" key="6">
    <source>
        <dbReference type="ARBA" id="ARBA00022679"/>
    </source>
</evidence>
<keyword evidence="11" id="KW-0862">Zinc</keyword>
<evidence type="ECO:0000256" key="10">
    <source>
        <dbReference type="ARBA" id="ARBA00022786"/>
    </source>
</evidence>
<organism evidence="15 16">
    <name type="scientific">Canna indica</name>
    <name type="common">Indian-shot</name>
    <dbReference type="NCBI Taxonomy" id="4628"/>
    <lineage>
        <taxon>Eukaryota</taxon>
        <taxon>Viridiplantae</taxon>
        <taxon>Streptophyta</taxon>
        <taxon>Embryophyta</taxon>
        <taxon>Tracheophyta</taxon>
        <taxon>Spermatophyta</taxon>
        <taxon>Magnoliopsida</taxon>
        <taxon>Liliopsida</taxon>
        <taxon>Zingiberales</taxon>
        <taxon>Cannaceae</taxon>
        <taxon>Canna</taxon>
    </lineage>
</organism>
<evidence type="ECO:0000256" key="11">
    <source>
        <dbReference type="ARBA" id="ARBA00022833"/>
    </source>
</evidence>
<evidence type="ECO:0000256" key="5">
    <source>
        <dbReference type="ARBA" id="ARBA00012251"/>
    </source>
</evidence>
<comment type="cofactor">
    <cofactor evidence="2">
        <name>Zn(2+)</name>
        <dbReference type="ChEBI" id="CHEBI:29105"/>
    </cofactor>
</comment>
<dbReference type="FunFam" id="1.20.120.1750:FF:000019">
    <property type="entry name" value="RBR-type E3 ubiquitin transferase"/>
    <property type="match status" value="1"/>
</dbReference>
<dbReference type="SUPFAM" id="SSF57850">
    <property type="entry name" value="RING/U-box"/>
    <property type="match status" value="2"/>
</dbReference>
<comment type="catalytic activity">
    <reaction evidence="1">
        <text>[E2 ubiquitin-conjugating enzyme]-S-ubiquitinyl-L-cysteine + [acceptor protein]-L-lysine = [E2 ubiquitin-conjugating enzyme]-L-cysteine + [acceptor protein]-N(6)-ubiquitinyl-L-lysine.</text>
        <dbReference type="EC" id="2.3.2.31"/>
    </reaction>
</comment>
<dbReference type="InterPro" id="IPR017907">
    <property type="entry name" value="Znf_RING_CS"/>
</dbReference>
<dbReference type="PROSITE" id="PS00518">
    <property type="entry name" value="ZF_RING_1"/>
    <property type="match status" value="1"/>
</dbReference>
<dbReference type="InterPro" id="IPR044066">
    <property type="entry name" value="TRIAD_supradom"/>
</dbReference>
<dbReference type="FunFam" id="3.30.420.10:FF:000076">
    <property type="entry name" value="RBR-type E3 ubiquitin transferase"/>
    <property type="match status" value="1"/>
</dbReference>
<dbReference type="Pfam" id="PF01485">
    <property type="entry name" value="IBR"/>
    <property type="match status" value="2"/>
</dbReference>
<keyword evidence="9 12" id="KW-0863">Zinc-finger</keyword>
<keyword evidence="8" id="KW-0677">Repeat</keyword>
<dbReference type="CDD" id="cd22582">
    <property type="entry name" value="BRcat_RBR_unk"/>
    <property type="match status" value="1"/>
</dbReference>
<dbReference type="GO" id="GO:0004523">
    <property type="term" value="F:RNA-DNA hybrid ribonuclease activity"/>
    <property type="evidence" value="ECO:0007669"/>
    <property type="project" value="InterPro"/>
</dbReference>
<dbReference type="EMBL" id="CP136893">
    <property type="protein sequence ID" value="WOL04813.1"/>
    <property type="molecule type" value="Genomic_DNA"/>
</dbReference>
<evidence type="ECO:0000256" key="3">
    <source>
        <dbReference type="ARBA" id="ARBA00003976"/>
    </source>
</evidence>
<evidence type="ECO:0000256" key="12">
    <source>
        <dbReference type="PROSITE-ProRule" id="PRU00175"/>
    </source>
</evidence>
<reference evidence="15 16" key="1">
    <citation type="submission" date="2023-10" db="EMBL/GenBank/DDBJ databases">
        <title>Chromosome-scale genome assembly provides insights into flower coloration mechanisms of Canna indica.</title>
        <authorList>
            <person name="Li C."/>
        </authorList>
    </citation>
    <scope>NUCLEOTIDE SEQUENCE [LARGE SCALE GENOMIC DNA]</scope>
    <source>
        <tissue evidence="15">Flower</tissue>
    </source>
</reference>
<keyword evidence="6" id="KW-0808">Transferase</keyword>
<evidence type="ECO:0000256" key="9">
    <source>
        <dbReference type="ARBA" id="ARBA00022771"/>
    </source>
</evidence>
<evidence type="ECO:0000259" key="13">
    <source>
        <dbReference type="PROSITE" id="PS50089"/>
    </source>
</evidence>
<dbReference type="CDD" id="cd22584">
    <property type="entry name" value="Rcat_RBR_unk"/>
    <property type="match status" value="1"/>
</dbReference>
<dbReference type="PROSITE" id="PS50089">
    <property type="entry name" value="ZF_RING_2"/>
    <property type="match status" value="1"/>
</dbReference>
<dbReference type="EC" id="2.3.2.31" evidence="5"/>
<feature type="domain" description="RING-type" evidence="14">
    <location>
        <begin position="315"/>
        <end position="541"/>
    </location>
</feature>
<evidence type="ECO:0000256" key="2">
    <source>
        <dbReference type="ARBA" id="ARBA00001947"/>
    </source>
</evidence>
<name>A0AAQ3QD59_9LILI</name>
<dbReference type="InterPro" id="IPR002156">
    <property type="entry name" value="RNaseH_domain"/>
</dbReference>
<evidence type="ECO:0000259" key="14">
    <source>
        <dbReference type="PROSITE" id="PS51873"/>
    </source>
</evidence>
<sequence>MNEAADLNIAIATQHRELMAATAAESDLELAFRLQMEEAMAASLATHLPSSSAAAAAASSSSSFARPIIATTATREIGNANQGLADAMRLQTLELDRYQLEAKDRERSLTEICQAVENLRRRAYDERFAREILAMPDDDWEEYGDEFERPIDAADTVYEPNFRIYFKGMTREQVSNGASVQLAAIAVAICDPNDNLVLKIQKPVLNSDVKKCREMLESTALIEGLNAVISLGIKRVHVFCEYNVLYNHLKGIWACRRVRIIEAINQVKLLKTKLEMCEIVLLTRSRIKYVFRLARDAIDSQVRKNVGDPVDLKVSTETCNICLEDTVSSEMFTIDNCFHRFCFSCMKQHVEIKLLHGILPACPHDGCKVMLDMEGSRKFLPPRLQELMREHLKEASIPAKEKVYCPYPKCSALMSKSETIVPQQGSSSKSIFLDSTALRKCIKCNGSFCINCKVPWHDRLSCFEFKRLNPNLHPEEAKLKSLAKQNLWRQCVKCNHMIELSEGCFHMTCRCGFEFCYNCGAEWKNKNPTCQCPLFEYDSEDESSEFYGSEGYDSFEDEYYDYQPWSGN</sequence>
<evidence type="ECO:0000256" key="4">
    <source>
        <dbReference type="ARBA" id="ARBA00005884"/>
    </source>
</evidence>
<evidence type="ECO:0000256" key="1">
    <source>
        <dbReference type="ARBA" id="ARBA00001798"/>
    </source>
</evidence>
<proteinExistence type="inferred from homology"/>
<dbReference type="InterPro" id="IPR002867">
    <property type="entry name" value="IBR_dom"/>
</dbReference>
<gene>
    <name evidence="15" type="ORF">Cni_G13535</name>
</gene>
<keyword evidence="16" id="KW-1185">Reference proteome</keyword>
<dbReference type="Gene3D" id="3.30.420.10">
    <property type="entry name" value="Ribonuclease H-like superfamily/Ribonuclease H"/>
    <property type="match status" value="1"/>
</dbReference>
<keyword evidence="10" id="KW-0833">Ubl conjugation pathway</keyword>
<evidence type="ECO:0000313" key="15">
    <source>
        <dbReference type="EMBL" id="WOL04813.1"/>
    </source>
</evidence>
<dbReference type="FunFam" id="3.30.40.10:FF:000230">
    <property type="entry name" value="RBR-type E3 ubiquitin transferase"/>
    <property type="match status" value="1"/>
</dbReference>
<comment type="function">
    <text evidence="3">Might act as an E3 ubiquitin-protein ligase, or as part of E3 complex, which accepts ubiquitin from specific E2 ubiquitin-conjugating enzymes and then transfers it to substrates.</text>
</comment>
<dbReference type="GO" id="GO:0008270">
    <property type="term" value="F:zinc ion binding"/>
    <property type="evidence" value="ECO:0007669"/>
    <property type="project" value="UniProtKB-KW"/>
</dbReference>
<dbReference type="AlphaFoldDB" id="A0AAQ3QD59"/>
<dbReference type="GO" id="GO:0003676">
    <property type="term" value="F:nucleic acid binding"/>
    <property type="evidence" value="ECO:0007669"/>
    <property type="project" value="InterPro"/>
</dbReference>
<dbReference type="PANTHER" id="PTHR11685">
    <property type="entry name" value="RBR FAMILY RING FINGER AND IBR DOMAIN-CONTAINING"/>
    <property type="match status" value="1"/>
</dbReference>
<dbReference type="InterPro" id="IPR013083">
    <property type="entry name" value="Znf_RING/FYVE/PHD"/>
</dbReference>
<dbReference type="InterPro" id="IPR031127">
    <property type="entry name" value="E3_UB_ligase_RBR"/>
</dbReference>
<comment type="similarity">
    <text evidence="4">Belongs to the RBR family. Ariadne subfamily.</text>
</comment>
<dbReference type="InterPro" id="IPR036397">
    <property type="entry name" value="RNaseH_sf"/>
</dbReference>